<keyword evidence="2" id="KW-1185">Reference proteome</keyword>
<accession>A0A9D4LS94</accession>
<gene>
    <name evidence="1" type="ORF">DPMN_025919</name>
</gene>
<dbReference type="AlphaFoldDB" id="A0A9D4LS94"/>
<protein>
    <submittedName>
        <fullName evidence="1">Uncharacterized protein</fullName>
    </submittedName>
</protein>
<reference evidence="1" key="2">
    <citation type="submission" date="2020-11" db="EMBL/GenBank/DDBJ databases">
        <authorList>
            <person name="McCartney M.A."/>
            <person name="Auch B."/>
            <person name="Kono T."/>
            <person name="Mallez S."/>
            <person name="Becker A."/>
            <person name="Gohl D.M."/>
            <person name="Silverstein K.A.T."/>
            <person name="Koren S."/>
            <person name="Bechman K.B."/>
            <person name="Herman A."/>
            <person name="Abrahante J.E."/>
            <person name="Garbe J."/>
        </authorList>
    </citation>
    <scope>NUCLEOTIDE SEQUENCE</scope>
    <source>
        <strain evidence="1">Duluth1</strain>
        <tissue evidence="1">Whole animal</tissue>
    </source>
</reference>
<comment type="caution">
    <text evidence="1">The sequence shown here is derived from an EMBL/GenBank/DDBJ whole genome shotgun (WGS) entry which is preliminary data.</text>
</comment>
<sequence length="105" mass="11395">MIKAILCVPPRDLVEMIERLMTSVPLIADHCPLSLMFHLVLTPVNQLGKLIVAGAEGQVSAKSLGRHIQCDDVPVVGIHTARSGADSKNDNSFYAICYCHVLSKI</sequence>
<name>A0A9D4LS94_DREPO</name>
<evidence type="ECO:0000313" key="1">
    <source>
        <dbReference type="EMBL" id="KAH3862944.1"/>
    </source>
</evidence>
<evidence type="ECO:0000313" key="2">
    <source>
        <dbReference type="Proteomes" id="UP000828390"/>
    </source>
</evidence>
<reference evidence="1" key="1">
    <citation type="journal article" date="2019" name="bioRxiv">
        <title>The Genome of the Zebra Mussel, Dreissena polymorpha: A Resource for Invasive Species Research.</title>
        <authorList>
            <person name="McCartney M.A."/>
            <person name="Auch B."/>
            <person name="Kono T."/>
            <person name="Mallez S."/>
            <person name="Zhang Y."/>
            <person name="Obille A."/>
            <person name="Becker A."/>
            <person name="Abrahante J.E."/>
            <person name="Garbe J."/>
            <person name="Badalamenti J.P."/>
            <person name="Herman A."/>
            <person name="Mangelson H."/>
            <person name="Liachko I."/>
            <person name="Sullivan S."/>
            <person name="Sone E.D."/>
            <person name="Koren S."/>
            <person name="Silverstein K.A.T."/>
            <person name="Beckman K.B."/>
            <person name="Gohl D.M."/>
        </authorList>
    </citation>
    <scope>NUCLEOTIDE SEQUENCE</scope>
    <source>
        <strain evidence="1">Duluth1</strain>
        <tissue evidence="1">Whole animal</tissue>
    </source>
</reference>
<dbReference type="Proteomes" id="UP000828390">
    <property type="component" value="Unassembled WGS sequence"/>
</dbReference>
<dbReference type="EMBL" id="JAIWYP010000002">
    <property type="protein sequence ID" value="KAH3862944.1"/>
    <property type="molecule type" value="Genomic_DNA"/>
</dbReference>
<organism evidence="1 2">
    <name type="scientific">Dreissena polymorpha</name>
    <name type="common">Zebra mussel</name>
    <name type="synonym">Mytilus polymorpha</name>
    <dbReference type="NCBI Taxonomy" id="45954"/>
    <lineage>
        <taxon>Eukaryota</taxon>
        <taxon>Metazoa</taxon>
        <taxon>Spiralia</taxon>
        <taxon>Lophotrochozoa</taxon>
        <taxon>Mollusca</taxon>
        <taxon>Bivalvia</taxon>
        <taxon>Autobranchia</taxon>
        <taxon>Heteroconchia</taxon>
        <taxon>Euheterodonta</taxon>
        <taxon>Imparidentia</taxon>
        <taxon>Neoheterodontei</taxon>
        <taxon>Myida</taxon>
        <taxon>Dreissenoidea</taxon>
        <taxon>Dreissenidae</taxon>
        <taxon>Dreissena</taxon>
    </lineage>
</organism>
<proteinExistence type="predicted"/>